<evidence type="ECO:0000259" key="2">
    <source>
        <dbReference type="Pfam" id="PF07992"/>
    </source>
</evidence>
<dbReference type="EMBL" id="LVVY01000063">
    <property type="protein sequence ID" value="OAM79349.1"/>
    <property type="molecule type" value="Genomic_DNA"/>
</dbReference>
<dbReference type="SUPFAM" id="SSF51905">
    <property type="entry name" value="FAD/NAD(P)-binding domain"/>
    <property type="match status" value="1"/>
</dbReference>
<dbReference type="OrthoDB" id="5287468at2"/>
<dbReference type="PANTHER" id="PTHR42949:SF3">
    <property type="entry name" value="ANAEROBIC GLYCEROL-3-PHOSPHATE DEHYDROGENASE SUBUNIT B"/>
    <property type="match status" value="1"/>
</dbReference>
<dbReference type="Pfam" id="PF13510">
    <property type="entry name" value="Fer2_4"/>
    <property type="match status" value="1"/>
</dbReference>
<dbReference type="InterPro" id="IPR042204">
    <property type="entry name" value="2Fe-2S-bd_N"/>
</dbReference>
<dbReference type="STRING" id="1770058.A3840_03585"/>
<comment type="caution">
    <text evidence="3">The sequence shown here is derived from an EMBL/GenBank/DDBJ whole genome shotgun (WGS) entry which is preliminary data.</text>
</comment>
<dbReference type="PRINTS" id="PR00368">
    <property type="entry name" value="FADPNR"/>
</dbReference>
<reference evidence="3 4" key="1">
    <citation type="submission" date="2016-03" db="EMBL/GenBank/DDBJ databases">
        <title>Genome sequencing of Devosia sp. S37.</title>
        <authorList>
            <person name="Mohd Nor M."/>
        </authorList>
    </citation>
    <scope>NUCLEOTIDE SEQUENCE [LARGE SCALE GENOMIC DNA]</scope>
    <source>
        <strain evidence="3 4">S37</strain>
    </source>
</reference>
<evidence type="ECO:0000313" key="4">
    <source>
        <dbReference type="Proteomes" id="UP000078389"/>
    </source>
</evidence>
<dbReference type="InterPro" id="IPR036188">
    <property type="entry name" value="FAD/NAD-bd_sf"/>
</dbReference>
<dbReference type="AlphaFoldDB" id="A0A178I2V6"/>
<dbReference type="Proteomes" id="UP000078389">
    <property type="component" value="Unassembled WGS sequence"/>
</dbReference>
<dbReference type="PANTHER" id="PTHR42949">
    <property type="entry name" value="ANAEROBIC GLYCEROL-3-PHOSPHATE DEHYDROGENASE SUBUNIT B"/>
    <property type="match status" value="1"/>
</dbReference>
<sequence>MRPQLNRLDKDQAGNFSGSFIDRSRPLRFRLDGRLVSGFAGDSVLSAVMASGIDTLGTYRDVPIALGPSANPAIRLAGRADEPQHALPMARTPAIAGAEFVTCGIRRSNPLARLFLPGRTLGLELDEPHALDRPWRRLAGTPSASSDLVVIGGGVAGMEAALTAARAGLSVTLVEASAQLGGHSGLFGTQEGEDNPETDMARRRDAIAANDAITALTHSHAYAVRPGLVRIHRVEVKEGKPQGSVLDLPARHIVLATGALERLPIFAGNRLPGVIGTSDAHALASRYGVWPGEAAILATGSNVAYRLAILASDAGIAIGRILDSRPNPSSRFIAFSRAYGMVQTPGAAPRSAGLIKAGGTLSVHTDQAGTEPMLTGRLLVCGGWQPDLTLWHLAGGRSRWHGRHHRIEAEGGLDGIALAGSAAGYFTRRGCIESGQDAVNALLGRPRAPVQDPVIDPIHESPDAPATITEPPDDAAPAFLDSGREFLQRPSPPPRSWTSIFRRRPPRNGLVALSEAPQPLAIGDVAAGVDLGLIPPDAAGIVAQERVALVPLLPPTATIPPPEDEAVAEPVPSYLEGRFGGDAVLVRIVPAEPRRLETGALIYRNSDAANPLQAVGVVLRPDGDAALALMHRHISRAGLPVSVRDQGRAIAARIESPEN</sequence>
<dbReference type="InterPro" id="IPR051691">
    <property type="entry name" value="Metab_Enz_Cyan_OpOx_G3PDH"/>
</dbReference>
<proteinExistence type="predicted"/>
<keyword evidence="1" id="KW-0560">Oxidoreductase</keyword>
<name>A0A178I2V6_9HYPH</name>
<dbReference type="Gene3D" id="3.10.20.440">
    <property type="entry name" value="2Fe-2S iron-sulphur cluster binding domain, sarcosine oxidase, alpha subunit, N-terminal domain"/>
    <property type="match status" value="1"/>
</dbReference>
<organism evidence="3 4">
    <name type="scientific">Devosia elaeis</name>
    <dbReference type="NCBI Taxonomy" id="1770058"/>
    <lineage>
        <taxon>Bacteria</taxon>
        <taxon>Pseudomonadati</taxon>
        <taxon>Pseudomonadota</taxon>
        <taxon>Alphaproteobacteria</taxon>
        <taxon>Hyphomicrobiales</taxon>
        <taxon>Devosiaceae</taxon>
        <taxon>Devosia</taxon>
    </lineage>
</organism>
<evidence type="ECO:0000256" key="1">
    <source>
        <dbReference type="ARBA" id="ARBA00023002"/>
    </source>
</evidence>
<protein>
    <recommendedName>
        <fullName evidence="2">FAD/NAD(P)-binding domain-containing protein</fullName>
    </recommendedName>
</protein>
<feature type="domain" description="FAD/NAD(P)-binding" evidence="2">
    <location>
        <begin position="147"/>
        <end position="282"/>
    </location>
</feature>
<accession>A0A178I2V6</accession>
<dbReference type="PRINTS" id="PR00411">
    <property type="entry name" value="PNDRDTASEI"/>
</dbReference>
<dbReference type="RefSeq" id="WP_067451964.1">
    <property type="nucleotide sequence ID" value="NZ_LVVY01000063.1"/>
</dbReference>
<dbReference type="GO" id="GO:0016491">
    <property type="term" value="F:oxidoreductase activity"/>
    <property type="evidence" value="ECO:0007669"/>
    <property type="project" value="UniProtKB-KW"/>
</dbReference>
<keyword evidence="4" id="KW-1185">Reference proteome</keyword>
<dbReference type="Gene3D" id="3.50.50.60">
    <property type="entry name" value="FAD/NAD(P)-binding domain"/>
    <property type="match status" value="1"/>
</dbReference>
<evidence type="ECO:0000313" key="3">
    <source>
        <dbReference type="EMBL" id="OAM79349.1"/>
    </source>
</evidence>
<dbReference type="InterPro" id="IPR023753">
    <property type="entry name" value="FAD/NAD-binding_dom"/>
</dbReference>
<gene>
    <name evidence="3" type="ORF">A3840_03585</name>
</gene>
<dbReference type="Pfam" id="PF07992">
    <property type="entry name" value="Pyr_redox_2"/>
    <property type="match status" value="1"/>
</dbReference>